<dbReference type="GO" id="GO:0005634">
    <property type="term" value="C:nucleus"/>
    <property type="evidence" value="ECO:0007669"/>
    <property type="project" value="TreeGrafter"/>
</dbReference>
<evidence type="ECO:0000313" key="4">
    <source>
        <dbReference type="EMBL" id="ODQ72232.1"/>
    </source>
</evidence>
<dbReference type="STRING" id="675824.A0A1E3Q514"/>
<dbReference type="EMBL" id="KV454296">
    <property type="protein sequence ID" value="ODQ72232.1"/>
    <property type="molecule type" value="Genomic_DNA"/>
</dbReference>
<name>A0A1E3Q514_LIPST</name>
<keyword evidence="2" id="KW-0521">NADP</keyword>
<proteinExistence type="inferred from homology"/>
<feature type="domain" description="NmrA-like" evidence="3">
    <location>
        <begin position="3"/>
        <end position="254"/>
    </location>
</feature>
<dbReference type="SUPFAM" id="SSF51735">
    <property type="entry name" value="NAD(P)-binding Rossmann-fold domains"/>
    <property type="match status" value="1"/>
</dbReference>
<dbReference type="PANTHER" id="PTHR42748:SF14">
    <property type="entry name" value="SNOAL-LIKE DOMAIN-CONTAINING PROTEIN"/>
    <property type="match status" value="1"/>
</dbReference>
<organism evidence="4 5">
    <name type="scientific">Lipomyces starkeyi NRRL Y-11557</name>
    <dbReference type="NCBI Taxonomy" id="675824"/>
    <lineage>
        <taxon>Eukaryota</taxon>
        <taxon>Fungi</taxon>
        <taxon>Dikarya</taxon>
        <taxon>Ascomycota</taxon>
        <taxon>Saccharomycotina</taxon>
        <taxon>Lipomycetes</taxon>
        <taxon>Lipomycetales</taxon>
        <taxon>Lipomycetaceae</taxon>
        <taxon>Lipomyces</taxon>
    </lineage>
</organism>
<dbReference type="OrthoDB" id="300709at2759"/>
<gene>
    <name evidence="4" type="ORF">LIPSTDRAFT_4579</name>
</gene>
<dbReference type="Proteomes" id="UP000094385">
    <property type="component" value="Unassembled WGS sequence"/>
</dbReference>
<dbReference type="Gene3D" id="3.40.50.720">
    <property type="entry name" value="NAD(P)-binding Rossmann-like Domain"/>
    <property type="match status" value="1"/>
</dbReference>
<accession>A0A1E3Q514</accession>
<protein>
    <recommendedName>
        <fullName evidence="3">NmrA-like domain-containing protein</fullName>
    </recommendedName>
</protein>
<dbReference type="PANTHER" id="PTHR42748">
    <property type="entry name" value="NITROGEN METABOLITE REPRESSION PROTEIN NMRA FAMILY MEMBER"/>
    <property type="match status" value="1"/>
</dbReference>
<dbReference type="InterPro" id="IPR051164">
    <property type="entry name" value="NmrA-like_oxidored"/>
</dbReference>
<dbReference type="Gene3D" id="3.90.25.10">
    <property type="entry name" value="UDP-galactose 4-epimerase, domain 1"/>
    <property type="match status" value="1"/>
</dbReference>
<evidence type="ECO:0000256" key="2">
    <source>
        <dbReference type="ARBA" id="ARBA00022857"/>
    </source>
</evidence>
<evidence type="ECO:0000259" key="3">
    <source>
        <dbReference type="Pfam" id="PF05368"/>
    </source>
</evidence>
<dbReference type="InterPro" id="IPR008030">
    <property type="entry name" value="NmrA-like"/>
</dbReference>
<dbReference type="InterPro" id="IPR036291">
    <property type="entry name" value="NAD(P)-bd_dom_sf"/>
</dbReference>
<comment type="similarity">
    <text evidence="1">Belongs to the NmrA-type oxidoreductase family.</text>
</comment>
<evidence type="ECO:0000313" key="5">
    <source>
        <dbReference type="Proteomes" id="UP000094385"/>
    </source>
</evidence>
<evidence type="ECO:0000256" key="1">
    <source>
        <dbReference type="ARBA" id="ARBA00006328"/>
    </source>
</evidence>
<keyword evidence="5" id="KW-1185">Reference proteome</keyword>
<dbReference type="Pfam" id="PF05368">
    <property type="entry name" value="NmrA"/>
    <property type="match status" value="1"/>
</dbReference>
<dbReference type="AlphaFoldDB" id="A0A1E3Q514"/>
<reference evidence="4 5" key="1">
    <citation type="journal article" date="2016" name="Proc. Natl. Acad. Sci. U.S.A.">
        <title>Comparative genomics of biotechnologically important yeasts.</title>
        <authorList>
            <person name="Riley R."/>
            <person name="Haridas S."/>
            <person name="Wolfe K.H."/>
            <person name="Lopes M.R."/>
            <person name="Hittinger C.T."/>
            <person name="Goeker M."/>
            <person name="Salamov A.A."/>
            <person name="Wisecaver J.H."/>
            <person name="Long T.M."/>
            <person name="Calvey C.H."/>
            <person name="Aerts A.L."/>
            <person name="Barry K.W."/>
            <person name="Choi C."/>
            <person name="Clum A."/>
            <person name="Coughlan A.Y."/>
            <person name="Deshpande S."/>
            <person name="Douglass A.P."/>
            <person name="Hanson S.J."/>
            <person name="Klenk H.-P."/>
            <person name="LaButti K.M."/>
            <person name="Lapidus A."/>
            <person name="Lindquist E.A."/>
            <person name="Lipzen A.M."/>
            <person name="Meier-Kolthoff J.P."/>
            <person name="Ohm R.A."/>
            <person name="Otillar R.P."/>
            <person name="Pangilinan J.L."/>
            <person name="Peng Y."/>
            <person name="Rokas A."/>
            <person name="Rosa C.A."/>
            <person name="Scheuner C."/>
            <person name="Sibirny A.A."/>
            <person name="Slot J.C."/>
            <person name="Stielow J.B."/>
            <person name="Sun H."/>
            <person name="Kurtzman C.P."/>
            <person name="Blackwell M."/>
            <person name="Grigoriev I.V."/>
            <person name="Jeffries T.W."/>
        </authorList>
    </citation>
    <scope>NUCLEOTIDE SEQUENCE [LARGE SCALE GENOMIC DNA]</scope>
    <source>
        <strain evidence="4 5">NRRL Y-11557</strain>
    </source>
</reference>
<sequence length="341" mass="39083">MSSQSVLVIGGSGAQGMPVVRELSQQPQYSEIRVLTRNSTSENSQYLATLPKVSLYVGQTDNEEDLKGAFAGIDLAHVNLNSFALGIKNELYWGIRIYEIAVQAGVKHFIWSSLDRFMADTNYDDEIRVGHYYGKAYVEQWLSAIPQRKDSTRWSILTTGPYIEMLSELLRPRQRDDGMYVFEVPLGNGLVPFVHLEDLGHYVHWIFSNPDQSAGLNVKVAMEHVSYEYLAATFTKVTGRPAIYRNISFDELFTAGPLSGIAEVKLGPEKYRDDPTLLSYRQNFTAWWKLYQRAGEDRSILKRDYDFLDRIFPERVRTVEDWMRKVDYTGASRSVLKSYPR</sequence>